<gene>
    <name evidence="2" type="primary">rps9</name>
</gene>
<organism evidence="2">
    <name type="scientific">Phaeophyceae sp</name>
    <dbReference type="NCBI Taxonomy" id="2249243"/>
    <lineage>
        <taxon>Eukaryota</taxon>
        <taxon>Sar</taxon>
        <taxon>Stramenopiles</taxon>
        <taxon>Ochrophyta</taxon>
        <taxon>PX clade</taxon>
        <taxon>Phaeophyceae</taxon>
    </lineage>
</organism>
<name>A0A8E5BDF2_9PHAE</name>
<dbReference type="PANTHER" id="PTHR21569">
    <property type="entry name" value="RIBOSOMAL PROTEIN S9"/>
    <property type="match status" value="1"/>
</dbReference>
<dbReference type="InterPro" id="IPR023035">
    <property type="entry name" value="Ribosomal_uS9_bac/plastid"/>
</dbReference>
<dbReference type="Pfam" id="PF00380">
    <property type="entry name" value="Ribosomal_S9"/>
    <property type="match status" value="1"/>
</dbReference>
<dbReference type="InterPro" id="IPR020574">
    <property type="entry name" value="Ribosomal_uS9_CS"/>
</dbReference>
<dbReference type="HAMAP" id="MF_00532_B">
    <property type="entry name" value="Ribosomal_uS9_B"/>
    <property type="match status" value="1"/>
</dbReference>
<dbReference type="PROSITE" id="PS00360">
    <property type="entry name" value="RIBOSOMAL_S9"/>
    <property type="match status" value="1"/>
</dbReference>
<dbReference type="GO" id="GO:0006412">
    <property type="term" value="P:translation"/>
    <property type="evidence" value="ECO:0007669"/>
    <property type="project" value="InterPro"/>
</dbReference>
<dbReference type="PANTHER" id="PTHR21569:SF1">
    <property type="entry name" value="SMALL RIBOSOMAL SUBUNIT PROTEIN US9M"/>
    <property type="match status" value="1"/>
</dbReference>
<evidence type="ECO:0000256" key="1">
    <source>
        <dbReference type="RuleBase" id="RU003815"/>
    </source>
</evidence>
<dbReference type="NCBIfam" id="NF001099">
    <property type="entry name" value="PRK00132.1"/>
    <property type="match status" value="1"/>
</dbReference>
<dbReference type="GO" id="GO:0015935">
    <property type="term" value="C:small ribosomal subunit"/>
    <property type="evidence" value="ECO:0007669"/>
    <property type="project" value="TreeGrafter"/>
</dbReference>
<keyword evidence="2" id="KW-0934">Plastid</keyword>
<evidence type="ECO:0000313" key="2">
    <source>
        <dbReference type="EMBL" id="QSV12705.1"/>
    </source>
</evidence>
<dbReference type="InterPro" id="IPR000754">
    <property type="entry name" value="Ribosomal_uS9"/>
</dbReference>
<proteinExistence type="inferred from homology"/>
<dbReference type="GO" id="GO:0003735">
    <property type="term" value="F:structural constituent of ribosome"/>
    <property type="evidence" value="ECO:0007669"/>
    <property type="project" value="InterPro"/>
</dbReference>
<dbReference type="GO" id="GO:0003723">
    <property type="term" value="F:RNA binding"/>
    <property type="evidence" value="ECO:0007669"/>
    <property type="project" value="TreeGrafter"/>
</dbReference>
<dbReference type="EMBL" id="MW266086">
    <property type="protein sequence ID" value="QSV12705.1"/>
    <property type="molecule type" value="Genomic_DNA"/>
</dbReference>
<reference evidence="2" key="1">
    <citation type="journal article" date="2021" name="Eur. J. Phycol.">
        <title>High-throughput sequencing of the kelp Alaria (Phaeophyceae) reveals epi-endobiotic associations, including a likely phaeophycean parasite.</title>
        <authorList>
            <person name="Bringloe T.T."/>
            <person name="Sauermann R."/>
            <person name="Krause-Jensen D."/>
            <person name="Olesen B."/>
            <person name="Klimova A."/>
            <person name="Klochkova T.A."/>
            <person name="Verbruggen H."/>
        </authorList>
    </citation>
    <scope>NUCLEOTIDE SEQUENCE</scope>
</reference>
<keyword evidence="1" id="KW-0687">Ribonucleoprotein</keyword>
<sequence>MTNKTPSYYSAIGRKKESTAIVYLVPIYGPPTELFLEVNGQDIGQYFQQNYTLLRNLSLPLRKVGLEKYYKIFIKVKGGGFAGQAESIKLGISRVLCKLDPLKARPILKSLGFLKRDARVKERRKYGLKKARKASQYSKR</sequence>
<protein>
    <submittedName>
        <fullName evidence="2">Ribosomal protein S9</fullName>
    </submittedName>
</protein>
<geneLocation type="plastid" evidence="2"/>
<accession>A0A8E5BDF2</accession>
<comment type="similarity">
    <text evidence="1">Belongs to the universal ribosomal protein uS9 family.</text>
</comment>
<dbReference type="AlphaFoldDB" id="A0A8E5BDF2"/>
<keyword evidence="1 2" id="KW-0689">Ribosomal protein</keyword>